<dbReference type="Pfam" id="PF12796">
    <property type="entry name" value="Ank_2"/>
    <property type="match status" value="1"/>
</dbReference>
<evidence type="ECO:0000259" key="3">
    <source>
        <dbReference type="Pfam" id="PF22939"/>
    </source>
</evidence>
<comment type="caution">
    <text evidence="5">The sequence shown here is derived from an EMBL/GenBank/DDBJ whole genome shotgun (WGS) entry which is preliminary data.</text>
</comment>
<keyword evidence="1" id="KW-0677">Repeat</keyword>
<gene>
    <name evidence="5" type="ORF">MSAN_01982900</name>
</gene>
<dbReference type="SMART" id="SM00248">
    <property type="entry name" value="ANK"/>
    <property type="match status" value="4"/>
</dbReference>
<keyword evidence="6" id="KW-1185">Reference proteome</keyword>
<dbReference type="OrthoDB" id="7464126at2759"/>
<dbReference type="AlphaFoldDB" id="A0A8H6XL22"/>
<evidence type="ECO:0000259" key="4">
    <source>
        <dbReference type="Pfam" id="PF24883"/>
    </source>
</evidence>
<feature type="domain" description="Nephrocystin 3-like N-terminal" evidence="4">
    <location>
        <begin position="212"/>
        <end position="371"/>
    </location>
</feature>
<dbReference type="EMBL" id="JACAZH010000023">
    <property type="protein sequence ID" value="KAF7343623.1"/>
    <property type="molecule type" value="Genomic_DNA"/>
</dbReference>
<dbReference type="SUPFAM" id="SSF48403">
    <property type="entry name" value="Ankyrin repeat"/>
    <property type="match status" value="1"/>
</dbReference>
<evidence type="ECO:0000313" key="6">
    <source>
        <dbReference type="Proteomes" id="UP000623467"/>
    </source>
</evidence>
<dbReference type="InterPro" id="IPR056884">
    <property type="entry name" value="NPHP3-like_N"/>
</dbReference>
<dbReference type="PROSITE" id="PS50297">
    <property type="entry name" value="ANK_REP_REGION"/>
    <property type="match status" value="1"/>
</dbReference>
<dbReference type="Pfam" id="PF24883">
    <property type="entry name" value="NPHP3_N"/>
    <property type="match status" value="1"/>
</dbReference>
<dbReference type="Gene3D" id="1.25.40.20">
    <property type="entry name" value="Ankyrin repeat-containing domain"/>
    <property type="match status" value="1"/>
</dbReference>
<name>A0A8H6XL22_9AGAR</name>
<dbReference type="InterPro" id="IPR002110">
    <property type="entry name" value="Ankyrin_rpt"/>
</dbReference>
<dbReference type="PROSITE" id="PS50088">
    <property type="entry name" value="ANK_REPEAT"/>
    <property type="match status" value="2"/>
</dbReference>
<dbReference type="Proteomes" id="UP000623467">
    <property type="component" value="Unassembled WGS sequence"/>
</dbReference>
<reference evidence="5" key="1">
    <citation type="submission" date="2020-05" db="EMBL/GenBank/DDBJ databases">
        <title>Mycena genomes resolve the evolution of fungal bioluminescence.</title>
        <authorList>
            <person name="Tsai I.J."/>
        </authorList>
    </citation>
    <scope>NUCLEOTIDE SEQUENCE</scope>
    <source>
        <strain evidence="5">160909Yilan</strain>
    </source>
</reference>
<organism evidence="5 6">
    <name type="scientific">Mycena sanguinolenta</name>
    <dbReference type="NCBI Taxonomy" id="230812"/>
    <lineage>
        <taxon>Eukaryota</taxon>
        <taxon>Fungi</taxon>
        <taxon>Dikarya</taxon>
        <taxon>Basidiomycota</taxon>
        <taxon>Agaricomycotina</taxon>
        <taxon>Agaricomycetes</taxon>
        <taxon>Agaricomycetidae</taxon>
        <taxon>Agaricales</taxon>
        <taxon>Marasmiineae</taxon>
        <taxon>Mycenaceae</taxon>
        <taxon>Mycena</taxon>
    </lineage>
</organism>
<dbReference type="InterPro" id="IPR027417">
    <property type="entry name" value="P-loop_NTPase"/>
</dbReference>
<dbReference type="Gene3D" id="3.40.50.300">
    <property type="entry name" value="P-loop containing nucleotide triphosphate hydrolases"/>
    <property type="match status" value="1"/>
</dbReference>
<feature type="repeat" description="ANK" evidence="2">
    <location>
        <begin position="724"/>
        <end position="756"/>
    </location>
</feature>
<proteinExistence type="predicted"/>
<dbReference type="InterPro" id="IPR036770">
    <property type="entry name" value="Ankyrin_rpt-contain_sf"/>
</dbReference>
<evidence type="ECO:0000256" key="1">
    <source>
        <dbReference type="ARBA" id="ARBA00022737"/>
    </source>
</evidence>
<dbReference type="InterPro" id="IPR054471">
    <property type="entry name" value="GPIID_WHD"/>
</dbReference>
<keyword evidence="2" id="KW-0040">ANK repeat</keyword>
<evidence type="ECO:0000313" key="5">
    <source>
        <dbReference type="EMBL" id="KAF7343623.1"/>
    </source>
</evidence>
<dbReference type="PANTHER" id="PTHR10039">
    <property type="entry name" value="AMELOGENIN"/>
    <property type="match status" value="1"/>
</dbReference>
<dbReference type="Pfam" id="PF22939">
    <property type="entry name" value="WHD_GPIID"/>
    <property type="match status" value="1"/>
</dbReference>
<feature type="repeat" description="ANK" evidence="2">
    <location>
        <begin position="756"/>
        <end position="788"/>
    </location>
</feature>
<sequence>MAELVGLVASVLQLVDTIKRTRDCIHGLRNAPKQQKLLLMEIQSLEPLLKELDARTTRSSGLQKFEEPLIQLRVVITRLAKKLNADHTGRKSNCLTWTLWDREDIQEGLDTVERFKGLLSVWFELDIWDFAQGIIDILATIKDASEDHDLGFKAMAELQEQHYSDIFKSVSDIAQHQDQYHTAAQRDSIIEWYSPLNFFLHQADIFRIHQPGTGRWFLETNSFKDWKSGIRRVLCCRGMPGAGKTVLVSIAVDYLQAEQEHCDDIGVAVIYLNHKETDRHAPSTLVASLWRQLVVGKSITSVDKLYGRHRERCTKPSLDDSLDILMSTISQYIKVFILVDALDEYPEHERGILMLELSRLGSNVNLLFTSRPHISLDNIFPQMEVVNIEATEEDIRRHIDAQISRSPRLSKHIQNCPDLRKEIEEKIVRRSDGMLVLCLTFITVQLTCILRFLLAKLQIDSLTGKHTVKAVQAALTNLPNDLEGTYDEVMERINQQSEDDRNLAWRTLSWIFHAKRLLQPSELRTALAVEPGTTGLDPNNLLDLETILSVCEGLVDARDNRLRLIHFTAQNYLERKEATAFPHASTQIALACIEYLSFKIFQQQMEEPLGLFHRHSFLDYAVEYCLLHARGEPELRILPAIVSFLATGEGWWDLWNWKHKYRKGQTLKSPLLIATFFGLQQVCQHILKTDGPGNALQLAAADGHVDGVLFLLRNGVDVHGKEGEFDSALHAAAAHGRGAIISLLLAHGLGVDYRGASGTALQVAAHFGRKGCVELLIASGANVNAPPGSYYGSALYAAAFRPSYEIFCALIAAGADVQVGLAWEEEKDITAWMPTNIDAAWRTALQGHNEAALRRFAECNPESDGNSAQNAILVQEPFGRANIPVSEPFAMGARRLPRTPYTAPVTLPPELEEVERQRDRTAVVHTNAPDAYKHLRTSRHFKSNVRDVAEWLVKMACAA</sequence>
<dbReference type="SUPFAM" id="SSF52540">
    <property type="entry name" value="P-loop containing nucleoside triphosphate hydrolases"/>
    <property type="match status" value="1"/>
</dbReference>
<protein>
    <submittedName>
        <fullName evidence="5">Ankyrin</fullName>
    </submittedName>
</protein>
<feature type="domain" description="GPI inositol-deacylase winged helix" evidence="3">
    <location>
        <begin position="498"/>
        <end position="576"/>
    </location>
</feature>
<accession>A0A8H6XL22</accession>
<evidence type="ECO:0000256" key="2">
    <source>
        <dbReference type="PROSITE-ProRule" id="PRU00023"/>
    </source>
</evidence>
<dbReference type="PANTHER" id="PTHR10039:SF15">
    <property type="entry name" value="NACHT DOMAIN-CONTAINING PROTEIN"/>
    <property type="match status" value="1"/>
</dbReference>